<dbReference type="InterPro" id="IPR020845">
    <property type="entry name" value="AMP-binding_CS"/>
</dbReference>
<organism evidence="3 4">
    <name type="scientific">Streptomyces griseoruber</name>
    <dbReference type="NCBI Taxonomy" id="1943"/>
    <lineage>
        <taxon>Bacteria</taxon>
        <taxon>Bacillati</taxon>
        <taxon>Actinomycetota</taxon>
        <taxon>Actinomycetes</taxon>
        <taxon>Kitasatosporales</taxon>
        <taxon>Streptomycetaceae</taxon>
        <taxon>Streptomyces</taxon>
    </lineage>
</organism>
<reference evidence="3 4" key="1">
    <citation type="submission" date="2015-10" db="EMBL/GenBank/DDBJ databases">
        <title>Draft genome sequence of Streptomyces griseoruber DSM 40281, type strain for the species Streptomyces griseoruber.</title>
        <authorList>
            <person name="Ruckert C."/>
            <person name="Winkler A."/>
            <person name="Kalinowski J."/>
            <person name="Kampfer P."/>
            <person name="Glaeser S."/>
        </authorList>
    </citation>
    <scope>NUCLEOTIDE SEQUENCE [LARGE SCALE GENOMIC DNA]</scope>
    <source>
        <strain evidence="3 4">DSM 40281</strain>
    </source>
</reference>
<feature type="domain" description="AMP-binding enzyme C-terminal" evidence="2">
    <location>
        <begin position="429"/>
        <end position="501"/>
    </location>
</feature>
<dbReference type="PROSITE" id="PS00455">
    <property type="entry name" value="AMP_BINDING"/>
    <property type="match status" value="1"/>
</dbReference>
<evidence type="ECO:0000259" key="1">
    <source>
        <dbReference type="Pfam" id="PF00501"/>
    </source>
</evidence>
<accession>A0A101SLQ1</accession>
<dbReference type="GO" id="GO:0005737">
    <property type="term" value="C:cytoplasm"/>
    <property type="evidence" value="ECO:0007669"/>
    <property type="project" value="TreeGrafter"/>
</dbReference>
<keyword evidence="3" id="KW-0436">Ligase</keyword>
<proteinExistence type="predicted"/>
<dbReference type="InterPro" id="IPR042099">
    <property type="entry name" value="ANL_N_sf"/>
</dbReference>
<dbReference type="Pfam" id="PF13193">
    <property type="entry name" value="AMP-binding_C"/>
    <property type="match status" value="1"/>
</dbReference>
<dbReference type="InterPro" id="IPR000873">
    <property type="entry name" value="AMP-dep_synth/lig_dom"/>
</dbReference>
<dbReference type="PANTHER" id="PTHR45527:SF1">
    <property type="entry name" value="FATTY ACID SYNTHASE"/>
    <property type="match status" value="1"/>
</dbReference>
<protein>
    <submittedName>
        <fullName evidence="3">D-alanine--poly(Phosphoribitol) ligase</fullName>
    </submittedName>
</protein>
<dbReference type="InterPro" id="IPR025110">
    <property type="entry name" value="AMP-bd_C"/>
</dbReference>
<dbReference type="Proteomes" id="UP000052982">
    <property type="component" value="Unassembled WGS sequence"/>
</dbReference>
<sequence length="516" mass="55773">MTMKRTLYEWFAASVAQYPDHVALEIGADRLTYQELHDAAERIAARLLSAADEVPRRVGLLAERSVLAYAGYLAVQLLGSTVVPLNPAFPAARNAAVVTAGDLDLVLAETTGEDTGALALPAPVVALTRTPAAEGIGVPAPRPAGPESIAYVLFTSGSTGTPKGVPIRHGNVSAYLSHVIPRYGLGPGSRMSQTFDLTFDLSVFDMFAAWGSGATLVVPTRRDLLAPVRWAARARLTHWFSVPSLVSLARRMRALRPGALPALRWSLFCGEPLTLQQAEAWAAAAPGSTLENLYGPTELTISCAEFRLPPDVADWPRPANGTVPIGALYPGLAHQVLDAEGLPADDGELVVRGPQRFPGYLDPRNDADRFLLHDDATGTWVPHSGDTPITADHWYRTGDRVARQDGRLIHLGRMDQQVKIRGYRIELGEIEALLRERSGVRDAIVIAVPDARGDLSLEAICTGPDPRPEQILSDLRSRIPEYMIPRSVTVFDELPLNVNGKIDRQTVAAMIAGRRG</sequence>
<dbReference type="GO" id="GO:0043041">
    <property type="term" value="P:amino acid activation for nonribosomal peptide biosynthetic process"/>
    <property type="evidence" value="ECO:0007669"/>
    <property type="project" value="TreeGrafter"/>
</dbReference>
<dbReference type="Gene3D" id="3.30.300.30">
    <property type="match status" value="1"/>
</dbReference>
<dbReference type="GO" id="GO:0031177">
    <property type="term" value="F:phosphopantetheine binding"/>
    <property type="evidence" value="ECO:0007669"/>
    <property type="project" value="TreeGrafter"/>
</dbReference>
<keyword evidence="4" id="KW-1185">Reference proteome</keyword>
<dbReference type="PANTHER" id="PTHR45527">
    <property type="entry name" value="NONRIBOSOMAL PEPTIDE SYNTHETASE"/>
    <property type="match status" value="1"/>
</dbReference>
<dbReference type="GO" id="GO:0044550">
    <property type="term" value="P:secondary metabolite biosynthetic process"/>
    <property type="evidence" value="ECO:0007669"/>
    <property type="project" value="TreeGrafter"/>
</dbReference>
<dbReference type="Gene3D" id="3.40.50.12780">
    <property type="entry name" value="N-terminal domain of ligase-like"/>
    <property type="match status" value="1"/>
</dbReference>
<dbReference type="SUPFAM" id="SSF56801">
    <property type="entry name" value="Acetyl-CoA synthetase-like"/>
    <property type="match status" value="1"/>
</dbReference>
<dbReference type="InterPro" id="IPR010071">
    <property type="entry name" value="AA_adenyl_dom"/>
</dbReference>
<name>A0A101SLQ1_9ACTN</name>
<dbReference type="STRING" id="1943.AQJ64_39895"/>
<gene>
    <name evidence="3" type="ORF">AQJ64_39895</name>
</gene>
<evidence type="ECO:0000259" key="2">
    <source>
        <dbReference type="Pfam" id="PF13193"/>
    </source>
</evidence>
<feature type="domain" description="AMP-dependent synthetase/ligase" evidence="1">
    <location>
        <begin position="11"/>
        <end position="361"/>
    </location>
</feature>
<dbReference type="Pfam" id="PF00501">
    <property type="entry name" value="AMP-binding"/>
    <property type="match status" value="1"/>
</dbReference>
<dbReference type="AlphaFoldDB" id="A0A101SLQ1"/>
<dbReference type="NCBIfam" id="TIGR01733">
    <property type="entry name" value="AA-adenyl-dom"/>
    <property type="match status" value="1"/>
</dbReference>
<evidence type="ECO:0000313" key="4">
    <source>
        <dbReference type="Proteomes" id="UP000052982"/>
    </source>
</evidence>
<comment type="caution">
    <text evidence="3">The sequence shown here is derived from an EMBL/GenBank/DDBJ whole genome shotgun (WGS) entry which is preliminary data.</text>
</comment>
<dbReference type="OrthoDB" id="2472181at2"/>
<dbReference type="InterPro" id="IPR045851">
    <property type="entry name" value="AMP-bd_C_sf"/>
</dbReference>
<dbReference type="EMBL" id="LMWW01000070">
    <property type="protein sequence ID" value="KUN76058.1"/>
    <property type="molecule type" value="Genomic_DNA"/>
</dbReference>
<evidence type="ECO:0000313" key="3">
    <source>
        <dbReference type="EMBL" id="KUN76058.1"/>
    </source>
</evidence>
<dbReference type="GO" id="GO:0016874">
    <property type="term" value="F:ligase activity"/>
    <property type="evidence" value="ECO:0007669"/>
    <property type="project" value="UniProtKB-KW"/>
</dbReference>